<feature type="transmembrane region" description="Helical" evidence="1">
    <location>
        <begin position="22"/>
        <end position="42"/>
    </location>
</feature>
<organism evidence="2 3">
    <name type="scientific">Aequoribacter fuscus</name>
    <dbReference type="NCBI Taxonomy" id="2518989"/>
    <lineage>
        <taxon>Bacteria</taxon>
        <taxon>Pseudomonadati</taxon>
        <taxon>Pseudomonadota</taxon>
        <taxon>Gammaproteobacteria</taxon>
        <taxon>Cellvibrionales</taxon>
        <taxon>Halieaceae</taxon>
        <taxon>Aequoribacter</taxon>
    </lineage>
</organism>
<dbReference type="STRING" id="2518989.IMCC3088_413"/>
<keyword evidence="3" id="KW-1185">Reference proteome</keyword>
<proteinExistence type="predicted"/>
<feature type="transmembrane region" description="Helical" evidence="1">
    <location>
        <begin position="49"/>
        <end position="68"/>
    </location>
</feature>
<comment type="caution">
    <text evidence="2">The sequence shown here is derived from an EMBL/GenBank/DDBJ whole genome shotgun (WGS) entry which is preliminary data.</text>
</comment>
<name>F3KZK7_9GAMM</name>
<gene>
    <name evidence="2" type="ORF">IMCC3088_413</name>
</gene>
<keyword evidence="1" id="KW-0812">Transmembrane</keyword>
<reference evidence="2 3" key="1">
    <citation type="journal article" date="2011" name="J. Bacteriol.">
        <title>Genome sequence of strain IMCC3088, a proteorhodopsin-containing marine bacterium belonging to the OM60/NOR5 clade.</title>
        <authorList>
            <person name="Jang Y."/>
            <person name="Oh H.M."/>
            <person name="Kang I."/>
            <person name="Lee K."/>
            <person name="Yang S.J."/>
            <person name="Cho J.C."/>
        </authorList>
    </citation>
    <scope>NUCLEOTIDE SEQUENCE [LARGE SCALE GENOMIC DNA]</scope>
    <source>
        <strain evidence="2 3">IMCC3088</strain>
    </source>
</reference>
<dbReference type="Proteomes" id="UP000005615">
    <property type="component" value="Unassembled WGS sequence"/>
</dbReference>
<dbReference type="Pfam" id="PF04246">
    <property type="entry name" value="RseC_MucC"/>
    <property type="match status" value="1"/>
</dbReference>
<sequence>MKGVVVGEPIRLVLPANGLLKLAYLAYVQPLLLAMALATLVAQVAPAQVGAQVVALLVGLGCGAVWSLTRTSVRQVIAGMLEISESSHRK</sequence>
<keyword evidence="1" id="KW-0472">Membrane</keyword>
<evidence type="ECO:0000256" key="1">
    <source>
        <dbReference type="SAM" id="Phobius"/>
    </source>
</evidence>
<dbReference type="EMBL" id="AEIG01000014">
    <property type="protein sequence ID" value="EGG30436.1"/>
    <property type="molecule type" value="Genomic_DNA"/>
</dbReference>
<evidence type="ECO:0000313" key="2">
    <source>
        <dbReference type="EMBL" id="EGG30436.1"/>
    </source>
</evidence>
<accession>F3KZK7</accession>
<evidence type="ECO:0000313" key="3">
    <source>
        <dbReference type="Proteomes" id="UP000005615"/>
    </source>
</evidence>
<keyword evidence="1" id="KW-1133">Transmembrane helix</keyword>
<dbReference type="AlphaFoldDB" id="F3KZK7"/>
<protein>
    <submittedName>
        <fullName evidence="2">Uncharacterized protein</fullName>
    </submittedName>
</protein>